<dbReference type="GO" id="GO:0005737">
    <property type="term" value="C:cytoplasm"/>
    <property type="evidence" value="ECO:0007669"/>
    <property type="project" value="TreeGrafter"/>
</dbReference>
<proteinExistence type="inferred from homology"/>
<dbReference type="InterPro" id="IPR002052">
    <property type="entry name" value="DNA_methylase_N6_adenine_CS"/>
</dbReference>
<keyword evidence="3" id="KW-0808">Transferase</keyword>
<dbReference type="Gene3D" id="3.40.50.150">
    <property type="entry name" value="Vaccinia Virus protein VP39"/>
    <property type="match status" value="1"/>
</dbReference>
<evidence type="ECO:0000256" key="3">
    <source>
        <dbReference type="ARBA" id="ARBA00022679"/>
    </source>
</evidence>
<sequence length="366" mass="42277">MATVSGDWIKKLPLDSQIEIYENIVRKDYTQVELAKIQSELKDEFSKHTEQGRRTDLEDGTSAKNFAEVKRVSDMVGGIFGESGRTVEKRVSVYKQAKENPDDYGDLLERMEESVHSAHRELKRRKDIAEREEKLKDAPELKNLILGDCLEKIEEIPDDSIHLLLTDPPYGTNTVTGARFETEKLREDWTYDGDDESVYPLLNRLFEKMKPKLVKDAHIYIFTSWKAWHRLYPIVDEFFEVKNWLVYLHYMATAGDLYRYRTAASSIMFASNGGKRPIGSHKWNFIDERGTYRKDGMAHHPAQKSISICKKLIENSTVEGETVLDPFCGSGSTLVAAEELGRNWIGIEKERRWYDVAKSRILEARN</sequence>
<dbReference type="GO" id="GO:0003677">
    <property type="term" value="F:DNA binding"/>
    <property type="evidence" value="ECO:0007669"/>
    <property type="project" value="InterPro"/>
</dbReference>
<evidence type="ECO:0000256" key="1">
    <source>
        <dbReference type="ARBA" id="ARBA00006594"/>
    </source>
</evidence>
<evidence type="ECO:0000256" key="2">
    <source>
        <dbReference type="ARBA" id="ARBA00022603"/>
    </source>
</evidence>
<dbReference type="PANTHER" id="PTHR13370:SF3">
    <property type="entry name" value="TRNA (GUANINE(10)-N2)-METHYLTRANSFERASE HOMOLOG"/>
    <property type="match status" value="1"/>
</dbReference>
<feature type="domain" description="DNA methylase N-4/N-6" evidence="5">
    <location>
        <begin position="161"/>
        <end position="358"/>
    </location>
</feature>
<dbReference type="EMBL" id="LHYK01000013">
    <property type="protein sequence ID" value="KXB08076.1"/>
    <property type="molecule type" value="Genomic_DNA"/>
</dbReference>
<comment type="catalytic activity">
    <reaction evidence="4">
        <text>a 2'-deoxycytidine in DNA + S-adenosyl-L-methionine = an N(4)-methyl-2'-deoxycytidine in DNA + S-adenosyl-L-homocysteine + H(+)</text>
        <dbReference type="Rhea" id="RHEA:16857"/>
        <dbReference type="Rhea" id="RHEA-COMP:11369"/>
        <dbReference type="Rhea" id="RHEA-COMP:13674"/>
        <dbReference type="ChEBI" id="CHEBI:15378"/>
        <dbReference type="ChEBI" id="CHEBI:57856"/>
        <dbReference type="ChEBI" id="CHEBI:59789"/>
        <dbReference type="ChEBI" id="CHEBI:85452"/>
        <dbReference type="ChEBI" id="CHEBI:137933"/>
        <dbReference type="EC" id="2.1.1.113"/>
    </reaction>
</comment>
<accession>A0A133VNQ5</accession>
<organism evidence="6 7">
    <name type="scientific">candidate division MSBL1 archaeon SCGC-AAA385D11</name>
    <dbReference type="NCBI Taxonomy" id="1698286"/>
    <lineage>
        <taxon>Archaea</taxon>
        <taxon>Methanobacteriati</taxon>
        <taxon>Methanobacteriota</taxon>
        <taxon>candidate division MSBL1</taxon>
    </lineage>
</organism>
<dbReference type="EC" id="2.1.1.113" evidence="4"/>
<evidence type="ECO:0000313" key="6">
    <source>
        <dbReference type="EMBL" id="KXB08076.1"/>
    </source>
</evidence>
<dbReference type="GO" id="GO:0009007">
    <property type="term" value="F:site-specific DNA-methyltransferase (adenine-specific) activity"/>
    <property type="evidence" value="ECO:0007669"/>
    <property type="project" value="TreeGrafter"/>
</dbReference>
<keyword evidence="4" id="KW-0949">S-adenosyl-L-methionine</keyword>
<dbReference type="Pfam" id="PF01555">
    <property type="entry name" value="N6_N4_Mtase"/>
    <property type="match status" value="1"/>
</dbReference>
<reference evidence="6 7" key="1">
    <citation type="journal article" date="2016" name="Sci. Rep.">
        <title>Metabolic traits of an uncultured archaeal lineage -MSBL1- from brine pools of the Red Sea.</title>
        <authorList>
            <person name="Mwirichia R."/>
            <person name="Alam I."/>
            <person name="Rashid M."/>
            <person name="Vinu M."/>
            <person name="Ba-Alawi W."/>
            <person name="Anthony Kamau A."/>
            <person name="Kamanda Ngugi D."/>
            <person name="Goker M."/>
            <person name="Klenk H.P."/>
            <person name="Bajic V."/>
            <person name="Stingl U."/>
        </authorList>
    </citation>
    <scope>NUCLEOTIDE SEQUENCE [LARGE SCALE GENOMIC DNA]</scope>
    <source>
        <strain evidence="6">SCGC-AAA385D11</strain>
    </source>
</reference>
<dbReference type="GO" id="GO:0009307">
    <property type="term" value="P:DNA restriction-modification system"/>
    <property type="evidence" value="ECO:0007669"/>
    <property type="project" value="UniProtKB-KW"/>
</dbReference>
<dbReference type="SUPFAM" id="SSF53335">
    <property type="entry name" value="S-adenosyl-L-methionine-dependent methyltransferases"/>
    <property type="match status" value="1"/>
</dbReference>
<dbReference type="InterPro" id="IPR002941">
    <property type="entry name" value="DNA_methylase_N4/N6"/>
</dbReference>
<gene>
    <name evidence="6" type="ORF">AKJ58_00990</name>
</gene>
<keyword evidence="7" id="KW-1185">Reference proteome</keyword>
<dbReference type="GO" id="GO:0008170">
    <property type="term" value="F:N-methyltransferase activity"/>
    <property type="evidence" value="ECO:0007669"/>
    <property type="project" value="InterPro"/>
</dbReference>
<dbReference type="PRINTS" id="PR00508">
    <property type="entry name" value="S21N4MTFRASE"/>
</dbReference>
<evidence type="ECO:0000313" key="7">
    <source>
        <dbReference type="Proteomes" id="UP000070256"/>
    </source>
</evidence>
<dbReference type="AlphaFoldDB" id="A0A133VNQ5"/>
<dbReference type="GO" id="GO:0015667">
    <property type="term" value="F:site-specific DNA-methyltransferase (cytosine-N4-specific) activity"/>
    <property type="evidence" value="ECO:0007669"/>
    <property type="project" value="UniProtKB-EC"/>
</dbReference>
<dbReference type="InterPro" id="IPR001091">
    <property type="entry name" value="RM_Methyltransferase"/>
</dbReference>
<dbReference type="PANTHER" id="PTHR13370">
    <property type="entry name" value="RNA METHYLASE-RELATED"/>
    <property type="match status" value="1"/>
</dbReference>
<name>A0A133VNQ5_9EURY</name>
<comment type="similarity">
    <text evidence="1 4">Belongs to the N(4)/N(6)-methyltransferase family.</text>
</comment>
<dbReference type="PROSITE" id="PS00092">
    <property type="entry name" value="N6_MTASE"/>
    <property type="match status" value="1"/>
</dbReference>
<dbReference type="GO" id="GO:0032259">
    <property type="term" value="P:methylation"/>
    <property type="evidence" value="ECO:0007669"/>
    <property type="project" value="UniProtKB-KW"/>
</dbReference>
<keyword evidence="4" id="KW-0680">Restriction system</keyword>
<dbReference type="Proteomes" id="UP000070256">
    <property type="component" value="Unassembled WGS sequence"/>
</dbReference>
<comment type="caution">
    <text evidence="6">The sequence shown here is derived from an EMBL/GenBank/DDBJ whole genome shotgun (WGS) entry which is preliminary data.</text>
</comment>
<evidence type="ECO:0000256" key="4">
    <source>
        <dbReference type="RuleBase" id="RU362026"/>
    </source>
</evidence>
<evidence type="ECO:0000259" key="5">
    <source>
        <dbReference type="Pfam" id="PF01555"/>
    </source>
</evidence>
<dbReference type="InterPro" id="IPR029063">
    <property type="entry name" value="SAM-dependent_MTases_sf"/>
</dbReference>
<protein>
    <recommendedName>
        <fullName evidence="4">Type II methyltransferase</fullName>
        <ecNumber evidence="4">2.1.1.113</ecNumber>
    </recommendedName>
    <alternativeName>
        <fullName evidence="4">N-4 cytosine-specific methyltransferase</fullName>
    </alternativeName>
</protein>
<keyword evidence="2 4" id="KW-0489">Methyltransferase</keyword>